<comment type="similarity">
    <text evidence="2">Belongs to the EamA transporter family.</text>
</comment>
<evidence type="ECO:0000313" key="9">
    <source>
        <dbReference type="EMBL" id="SHI46391.1"/>
    </source>
</evidence>
<dbReference type="InterPro" id="IPR037185">
    <property type="entry name" value="EmrE-like"/>
</dbReference>
<comment type="subcellular location">
    <subcellularLocation>
        <location evidence="1">Cell membrane</location>
        <topology evidence="1">Multi-pass membrane protein</topology>
    </subcellularLocation>
</comment>
<protein>
    <submittedName>
        <fullName evidence="9">Permease of the drug/metabolite transporter (DMT) superfamily</fullName>
    </submittedName>
</protein>
<keyword evidence="3" id="KW-1003">Cell membrane</keyword>
<evidence type="ECO:0000256" key="3">
    <source>
        <dbReference type="ARBA" id="ARBA00022475"/>
    </source>
</evidence>
<feature type="transmembrane region" description="Helical" evidence="7">
    <location>
        <begin position="123"/>
        <end position="141"/>
    </location>
</feature>
<feature type="transmembrane region" description="Helical" evidence="7">
    <location>
        <begin position="147"/>
        <end position="171"/>
    </location>
</feature>
<dbReference type="Proteomes" id="UP000184310">
    <property type="component" value="Unassembled WGS sequence"/>
</dbReference>
<organism evidence="9 10">
    <name type="scientific">Clostridium cavendishii DSM 21758</name>
    <dbReference type="NCBI Taxonomy" id="1121302"/>
    <lineage>
        <taxon>Bacteria</taxon>
        <taxon>Bacillati</taxon>
        <taxon>Bacillota</taxon>
        <taxon>Clostridia</taxon>
        <taxon>Eubacteriales</taxon>
        <taxon>Clostridiaceae</taxon>
        <taxon>Clostridium</taxon>
    </lineage>
</organism>
<keyword evidence="4 7" id="KW-0812">Transmembrane</keyword>
<dbReference type="Gene3D" id="1.10.3730.20">
    <property type="match status" value="1"/>
</dbReference>
<feature type="transmembrane region" description="Helical" evidence="7">
    <location>
        <begin position="39"/>
        <end position="59"/>
    </location>
</feature>
<dbReference type="PANTHER" id="PTHR32322">
    <property type="entry name" value="INNER MEMBRANE TRANSPORTER"/>
    <property type="match status" value="1"/>
</dbReference>
<dbReference type="SUPFAM" id="SSF103481">
    <property type="entry name" value="Multidrug resistance efflux transporter EmrE"/>
    <property type="match status" value="2"/>
</dbReference>
<dbReference type="STRING" id="1121302.SAMN02745163_00314"/>
<keyword evidence="6 7" id="KW-0472">Membrane</keyword>
<feature type="transmembrane region" description="Helical" evidence="7">
    <location>
        <begin position="250"/>
        <end position="269"/>
    </location>
</feature>
<accession>A0A1M6BCC2</accession>
<feature type="transmembrane region" description="Helical" evidence="7">
    <location>
        <begin position="99"/>
        <end position="116"/>
    </location>
</feature>
<evidence type="ECO:0000256" key="6">
    <source>
        <dbReference type="ARBA" id="ARBA00023136"/>
    </source>
</evidence>
<proteinExistence type="inferred from homology"/>
<evidence type="ECO:0000256" key="2">
    <source>
        <dbReference type="ARBA" id="ARBA00007362"/>
    </source>
</evidence>
<evidence type="ECO:0000259" key="8">
    <source>
        <dbReference type="Pfam" id="PF00892"/>
    </source>
</evidence>
<name>A0A1M6BCC2_9CLOT</name>
<feature type="transmembrane region" description="Helical" evidence="7">
    <location>
        <begin position="71"/>
        <end position="93"/>
    </location>
</feature>
<evidence type="ECO:0000256" key="7">
    <source>
        <dbReference type="SAM" id="Phobius"/>
    </source>
</evidence>
<evidence type="ECO:0000256" key="5">
    <source>
        <dbReference type="ARBA" id="ARBA00022989"/>
    </source>
</evidence>
<feature type="domain" description="EamA" evidence="8">
    <location>
        <begin position="153"/>
        <end position="292"/>
    </location>
</feature>
<sequence>MKLEKKLGYLAAFFNAVIIGLAFLFTKKAVTLTNPYNTLAMRFTVSFLVILIAILTRVVKVNFKGKNIKALIYISIFFPSGFFLLQSFGLKYASSSEAGIINALIPAIILVLSIIFLKEEINLKQVGCVILSILGVFYIFFMKGNTININSLLGIILIFGSCVFFSIYSILSRKYSKEFTPMEICLFMQGFGFVVFTSLSIVNGFTLTEFKGLVTDSSFMVSILYLAIPSTLITAILNNYSLAKVEASKVGVFSNISTIVSIAAGALILNEEVKYYHIIGSVIIILGIVGTNYFSKKIRKKI</sequence>
<feature type="transmembrane region" description="Helical" evidence="7">
    <location>
        <begin position="183"/>
        <end position="207"/>
    </location>
</feature>
<dbReference type="Pfam" id="PF00892">
    <property type="entry name" value="EamA"/>
    <property type="match status" value="2"/>
</dbReference>
<dbReference type="AlphaFoldDB" id="A0A1M6BCC2"/>
<keyword evidence="5 7" id="KW-1133">Transmembrane helix</keyword>
<feature type="transmembrane region" description="Helical" evidence="7">
    <location>
        <begin position="275"/>
        <end position="294"/>
    </location>
</feature>
<dbReference type="InterPro" id="IPR000620">
    <property type="entry name" value="EamA_dom"/>
</dbReference>
<dbReference type="OrthoDB" id="37139at2"/>
<evidence type="ECO:0000256" key="4">
    <source>
        <dbReference type="ARBA" id="ARBA00022692"/>
    </source>
</evidence>
<feature type="domain" description="EamA" evidence="8">
    <location>
        <begin position="7"/>
        <end position="140"/>
    </location>
</feature>
<keyword evidence="10" id="KW-1185">Reference proteome</keyword>
<dbReference type="RefSeq" id="WP_072984594.1">
    <property type="nucleotide sequence ID" value="NZ_FQZB01000003.1"/>
</dbReference>
<feature type="transmembrane region" description="Helical" evidence="7">
    <location>
        <begin position="219"/>
        <end position="238"/>
    </location>
</feature>
<gene>
    <name evidence="9" type="ORF">SAMN02745163_00314</name>
</gene>
<evidence type="ECO:0000313" key="10">
    <source>
        <dbReference type="Proteomes" id="UP000184310"/>
    </source>
</evidence>
<dbReference type="EMBL" id="FQZB01000003">
    <property type="protein sequence ID" value="SHI46391.1"/>
    <property type="molecule type" value="Genomic_DNA"/>
</dbReference>
<dbReference type="InterPro" id="IPR050638">
    <property type="entry name" value="AA-Vitamin_Transporters"/>
</dbReference>
<reference evidence="9 10" key="1">
    <citation type="submission" date="2016-11" db="EMBL/GenBank/DDBJ databases">
        <authorList>
            <person name="Jaros S."/>
            <person name="Januszkiewicz K."/>
            <person name="Wedrychowicz H."/>
        </authorList>
    </citation>
    <scope>NUCLEOTIDE SEQUENCE [LARGE SCALE GENOMIC DNA]</scope>
    <source>
        <strain evidence="9 10">DSM 21758</strain>
    </source>
</reference>
<evidence type="ECO:0000256" key="1">
    <source>
        <dbReference type="ARBA" id="ARBA00004651"/>
    </source>
</evidence>
<dbReference type="PANTHER" id="PTHR32322:SF18">
    <property type="entry name" value="S-ADENOSYLMETHIONINE_S-ADENOSYLHOMOCYSTEINE TRANSPORTER"/>
    <property type="match status" value="1"/>
</dbReference>
<dbReference type="GO" id="GO:0005886">
    <property type="term" value="C:plasma membrane"/>
    <property type="evidence" value="ECO:0007669"/>
    <property type="project" value="UniProtKB-SubCell"/>
</dbReference>
<feature type="transmembrane region" description="Helical" evidence="7">
    <location>
        <begin position="7"/>
        <end position="27"/>
    </location>
</feature>